<evidence type="ECO:0000313" key="4">
    <source>
        <dbReference type="EMBL" id="PPQ87712.1"/>
    </source>
</evidence>
<sequence>MAPHNTLPINIQNSLFSSSIHPSKRDIDNVHKALEMSWAKSTHSSYSRALQHFHNFCSQRNIPHESRFPASEALLLIYAASHTGICSSSTVHHRLSALKAYHVLHNWQWNGSPRLSKLLRGLKHTAPDSSSRPPRPPVSLSMLINLIKHLNLANPFDAAVAACASTAFWGQCRLGELLPPSPRSTQLSSIPTRSHLTCSASKSRPPKSFNLHLPQTKTNRLGQTIVILPQDNVSNPLPLLQNHLFVNQPPIHVPLFSYHSSNHGPHHTFTLSKPTFLARCNSILTTLGYEQISGHSFRIGGTSTLLASGIPSDVVKTMGRWSSDSFLRYWRHIDRIAPAQIIPHPSCLPFVKNKPHRRKLRKH</sequence>
<dbReference type="InterPro" id="IPR052925">
    <property type="entry name" value="Phage_Integrase-like_Recomb"/>
</dbReference>
<dbReference type="OrthoDB" id="3254696at2759"/>
<dbReference type="SUPFAM" id="SSF47823">
    <property type="entry name" value="lambda integrase-like, N-terminal domain"/>
    <property type="match status" value="1"/>
</dbReference>
<evidence type="ECO:0000313" key="5">
    <source>
        <dbReference type="Proteomes" id="UP000284842"/>
    </source>
</evidence>
<protein>
    <recommendedName>
        <fullName evidence="6">Core-binding (CB) domain-containing protein</fullName>
    </recommendedName>
</protein>
<reference evidence="4 5" key="1">
    <citation type="journal article" date="2018" name="Evol. Lett.">
        <title>Horizontal gene cluster transfer increased hallucinogenic mushroom diversity.</title>
        <authorList>
            <person name="Reynolds H.T."/>
            <person name="Vijayakumar V."/>
            <person name="Gluck-Thaler E."/>
            <person name="Korotkin H.B."/>
            <person name="Matheny P.B."/>
            <person name="Slot J.C."/>
        </authorList>
    </citation>
    <scope>NUCLEOTIDE SEQUENCE [LARGE SCALE GENOMIC DNA]</scope>
    <source>
        <strain evidence="4 5">2629</strain>
    </source>
</reference>
<evidence type="ECO:0000256" key="2">
    <source>
        <dbReference type="ARBA" id="ARBA00023172"/>
    </source>
</evidence>
<dbReference type="PANTHER" id="PTHR34605">
    <property type="entry name" value="PHAGE_INTEGRASE DOMAIN-CONTAINING PROTEIN"/>
    <property type="match status" value="1"/>
</dbReference>
<organism evidence="4 5">
    <name type="scientific">Panaeolus cyanescens</name>
    <dbReference type="NCBI Taxonomy" id="181874"/>
    <lineage>
        <taxon>Eukaryota</taxon>
        <taxon>Fungi</taxon>
        <taxon>Dikarya</taxon>
        <taxon>Basidiomycota</taxon>
        <taxon>Agaricomycotina</taxon>
        <taxon>Agaricomycetes</taxon>
        <taxon>Agaricomycetidae</taxon>
        <taxon>Agaricales</taxon>
        <taxon>Agaricineae</taxon>
        <taxon>Galeropsidaceae</taxon>
        <taxon>Panaeolus</taxon>
    </lineage>
</organism>
<dbReference type="GO" id="GO:0003677">
    <property type="term" value="F:DNA binding"/>
    <property type="evidence" value="ECO:0007669"/>
    <property type="project" value="UniProtKB-KW"/>
</dbReference>
<dbReference type="Gene3D" id="1.10.150.130">
    <property type="match status" value="1"/>
</dbReference>
<dbReference type="AlphaFoldDB" id="A0A409XAC5"/>
<dbReference type="SUPFAM" id="SSF56349">
    <property type="entry name" value="DNA breaking-rejoining enzymes"/>
    <property type="match status" value="1"/>
</dbReference>
<dbReference type="EMBL" id="NHTK01004213">
    <property type="protein sequence ID" value="PPQ87712.1"/>
    <property type="molecule type" value="Genomic_DNA"/>
</dbReference>
<dbReference type="STRING" id="181874.A0A409XAC5"/>
<dbReference type="InterPro" id="IPR011010">
    <property type="entry name" value="DNA_brk_join_enz"/>
</dbReference>
<evidence type="ECO:0000256" key="1">
    <source>
        <dbReference type="ARBA" id="ARBA00023125"/>
    </source>
</evidence>
<feature type="compositionally biased region" description="Polar residues" evidence="3">
    <location>
        <begin position="183"/>
        <end position="202"/>
    </location>
</feature>
<dbReference type="GO" id="GO:0015074">
    <property type="term" value="P:DNA integration"/>
    <property type="evidence" value="ECO:0007669"/>
    <property type="project" value="InterPro"/>
</dbReference>
<evidence type="ECO:0000256" key="3">
    <source>
        <dbReference type="SAM" id="MobiDB-lite"/>
    </source>
</evidence>
<dbReference type="GO" id="GO:0006310">
    <property type="term" value="P:DNA recombination"/>
    <property type="evidence" value="ECO:0007669"/>
    <property type="project" value="UniProtKB-KW"/>
</dbReference>
<feature type="region of interest" description="Disordered" evidence="3">
    <location>
        <begin position="182"/>
        <end position="208"/>
    </location>
</feature>
<proteinExistence type="predicted"/>
<dbReference type="PANTHER" id="PTHR34605:SF3">
    <property type="entry name" value="P CELL-TYPE AGGLUTINATION PROTEIN MAP4-LIKE-RELATED"/>
    <property type="match status" value="1"/>
</dbReference>
<dbReference type="InterPro" id="IPR013762">
    <property type="entry name" value="Integrase-like_cat_sf"/>
</dbReference>
<keyword evidence="2" id="KW-0233">DNA recombination</keyword>
<gene>
    <name evidence="4" type="ORF">CVT24_008500</name>
</gene>
<dbReference type="InterPro" id="IPR010998">
    <property type="entry name" value="Integrase_recombinase_N"/>
</dbReference>
<accession>A0A409XAC5</accession>
<comment type="caution">
    <text evidence="4">The sequence shown here is derived from an EMBL/GenBank/DDBJ whole genome shotgun (WGS) entry which is preliminary data.</text>
</comment>
<name>A0A409XAC5_9AGAR</name>
<evidence type="ECO:0008006" key="6">
    <source>
        <dbReference type="Google" id="ProtNLM"/>
    </source>
</evidence>
<keyword evidence="1" id="KW-0238">DNA-binding</keyword>
<dbReference type="Gene3D" id="1.10.443.10">
    <property type="entry name" value="Intergrase catalytic core"/>
    <property type="match status" value="1"/>
</dbReference>
<dbReference type="InParanoid" id="A0A409XAC5"/>
<dbReference type="Proteomes" id="UP000284842">
    <property type="component" value="Unassembled WGS sequence"/>
</dbReference>
<keyword evidence="5" id="KW-1185">Reference proteome</keyword>